<keyword evidence="3" id="KW-0378">Hydrolase</keyword>
<protein>
    <recommendedName>
        <fullName evidence="2">N-acetylmuramoyl-L-alanine amidase</fullName>
        <ecNumber evidence="2">3.5.1.28</ecNumber>
    </recommendedName>
</protein>
<dbReference type="EMBL" id="JAMGSI010000001">
    <property type="protein sequence ID" value="MCL6656381.1"/>
    <property type="molecule type" value="Genomic_DNA"/>
</dbReference>
<dbReference type="Pfam" id="PF01520">
    <property type="entry name" value="Amidase_3"/>
    <property type="match status" value="1"/>
</dbReference>
<dbReference type="Proteomes" id="UP001202031">
    <property type="component" value="Unassembled WGS sequence"/>
</dbReference>
<dbReference type="PANTHER" id="PTHR30404">
    <property type="entry name" value="N-ACETYLMURAMOYL-L-ALANINE AMIDASE"/>
    <property type="match status" value="1"/>
</dbReference>
<dbReference type="PANTHER" id="PTHR30404:SF0">
    <property type="entry name" value="N-ACETYLMURAMOYL-L-ALANINE AMIDASE AMIC"/>
    <property type="match status" value="1"/>
</dbReference>
<gene>
    <name evidence="5" type="ORF">M8N44_03495</name>
</gene>
<reference evidence="5 6" key="1">
    <citation type="submission" date="2022-03" db="EMBL/GenBank/DDBJ databases">
        <title>Taxonomic description of new species and reclassification of some bacterial strains.</title>
        <authorList>
            <person name="Ndongo S."/>
        </authorList>
    </citation>
    <scope>NUCLEOTIDE SEQUENCE [LARGE SCALE GENOMIC DNA]</scope>
    <source>
        <strain evidence="5 6">Marseille-P6666</strain>
    </source>
</reference>
<evidence type="ECO:0000256" key="2">
    <source>
        <dbReference type="ARBA" id="ARBA00011901"/>
    </source>
</evidence>
<sequence>MMKVALDIGHCSTGDQGAVSHDGLAEHPFWAQYTPAIVRELEKLGHQVRVFRREDYSRSIKNECVAINAWGADVAVSLHLNSADSPACKGGHEVVHYDGSKKGIALAKAIDAQFDLIAELADRNIRTPYANRGDVFLQGTVCPAVIVEGAFLSVDSDVEFLHEKGEVLAQAVAHGIHAYAVQCGA</sequence>
<feature type="domain" description="MurNAc-LAA" evidence="4">
    <location>
        <begin position="65"/>
        <end position="177"/>
    </location>
</feature>
<keyword evidence="6" id="KW-1185">Reference proteome</keyword>
<dbReference type="RefSeq" id="WP_215489907.1">
    <property type="nucleotide sequence ID" value="NZ_JAMGSI010000001.1"/>
</dbReference>
<evidence type="ECO:0000259" key="4">
    <source>
        <dbReference type="SMART" id="SM00646"/>
    </source>
</evidence>
<dbReference type="EC" id="3.5.1.28" evidence="2"/>
<dbReference type="Gene3D" id="3.40.630.40">
    <property type="entry name" value="Zn-dependent exopeptidases"/>
    <property type="match status" value="1"/>
</dbReference>
<evidence type="ECO:0000256" key="1">
    <source>
        <dbReference type="ARBA" id="ARBA00001561"/>
    </source>
</evidence>
<comment type="caution">
    <text evidence="5">The sequence shown here is derived from an EMBL/GenBank/DDBJ whole genome shotgun (WGS) entry which is preliminary data.</text>
</comment>
<evidence type="ECO:0000313" key="5">
    <source>
        <dbReference type="EMBL" id="MCL6656381.1"/>
    </source>
</evidence>
<organism evidence="5 6">
    <name type="scientific">Akkermansia massiliensis</name>
    <dbReference type="NCBI Taxonomy" id="2927224"/>
    <lineage>
        <taxon>Bacteria</taxon>
        <taxon>Pseudomonadati</taxon>
        <taxon>Verrucomicrobiota</taxon>
        <taxon>Verrucomicrobiia</taxon>
        <taxon>Verrucomicrobiales</taxon>
        <taxon>Akkermansiaceae</taxon>
        <taxon>Akkermansia</taxon>
    </lineage>
</organism>
<proteinExistence type="predicted"/>
<accession>A0ABT0R6L4</accession>
<dbReference type="CDD" id="cd02696">
    <property type="entry name" value="MurNAc-LAA"/>
    <property type="match status" value="1"/>
</dbReference>
<name>A0ABT0R6L4_9BACT</name>
<comment type="catalytic activity">
    <reaction evidence="1">
        <text>Hydrolyzes the link between N-acetylmuramoyl residues and L-amino acid residues in certain cell-wall glycopeptides.</text>
        <dbReference type="EC" id="3.5.1.28"/>
    </reaction>
</comment>
<evidence type="ECO:0000313" key="6">
    <source>
        <dbReference type="Proteomes" id="UP001202031"/>
    </source>
</evidence>
<dbReference type="GeneID" id="84022905"/>
<dbReference type="InterPro" id="IPR002508">
    <property type="entry name" value="MurNAc-LAA_cat"/>
</dbReference>
<dbReference type="SMART" id="SM00646">
    <property type="entry name" value="Ami_3"/>
    <property type="match status" value="1"/>
</dbReference>
<evidence type="ECO:0000256" key="3">
    <source>
        <dbReference type="ARBA" id="ARBA00022801"/>
    </source>
</evidence>
<dbReference type="InterPro" id="IPR050695">
    <property type="entry name" value="N-acetylmuramoyl_amidase_3"/>
</dbReference>
<dbReference type="SUPFAM" id="SSF53187">
    <property type="entry name" value="Zn-dependent exopeptidases"/>
    <property type="match status" value="1"/>
</dbReference>